<keyword evidence="5" id="KW-0611">Plant defense</keyword>
<keyword evidence="14" id="KW-1185">Reference proteome</keyword>
<sequence>MVMKPQTGGSNAVHHERFQPLSEWKEEEGANVLLVHIPGFEKDQIKVTYVHAMRIIRILGEQPVGNVKFSQFNQAFAVPKNCNVREIRGTFQGGILTITMPKETIPQVNNKEAKTTQEAPIPPPKGTSEPKPSKDQKETTPQASSTSDMQEMGLPQKMGKTVTSPKANSSFPDVQNDGRRADALSPQIKATKELNSWNGERIIQQVASPKSNLKQIDALPKAENNVDQKTVNKENSEDLKHRQPGDVKGDAKRKNRTRIKISDKEKYKIDKSAGDSKEKENHKEDSSASKAEETKSAATAAKKAVRGFALELDEERKSILNIGVAVVVIVALGTYIYYSFGSFVKLKE</sequence>
<evidence type="ECO:0000256" key="2">
    <source>
        <dbReference type="ARBA" id="ARBA00022475"/>
    </source>
</evidence>
<dbReference type="GO" id="GO:0005886">
    <property type="term" value="C:plasma membrane"/>
    <property type="evidence" value="ECO:0007669"/>
    <property type="project" value="UniProtKB-SubCell"/>
</dbReference>
<evidence type="ECO:0000256" key="9">
    <source>
        <dbReference type="RuleBase" id="RU003616"/>
    </source>
</evidence>
<dbReference type="Pfam" id="PF00011">
    <property type="entry name" value="HSP20"/>
    <property type="match status" value="1"/>
</dbReference>
<feature type="region of interest" description="Disordered" evidence="10">
    <location>
        <begin position="110"/>
        <end position="186"/>
    </location>
</feature>
<feature type="transmembrane region" description="Helical" evidence="11">
    <location>
        <begin position="319"/>
        <end position="338"/>
    </location>
</feature>
<protein>
    <submittedName>
        <fullName evidence="13">HSP20 domain-containing protein</fullName>
    </submittedName>
</protein>
<keyword evidence="6 11" id="KW-1133">Transmembrane helix</keyword>
<evidence type="ECO:0000313" key="14">
    <source>
        <dbReference type="Proteomes" id="UP000187406"/>
    </source>
</evidence>
<dbReference type="EMBL" id="BDDD01000307">
    <property type="protein sequence ID" value="GAV63485.1"/>
    <property type="molecule type" value="Genomic_DNA"/>
</dbReference>
<dbReference type="Gene3D" id="2.60.40.790">
    <property type="match status" value="1"/>
</dbReference>
<evidence type="ECO:0000256" key="4">
    <source>
        <dbReference type="ARBA" id="ARBA00022737"/>
    </source>
</evidence>
<name>A0A1Q3B6F6_CEPFO</name>
<evidence type="ECO:0000256" key="10">
    <source>
        <dbReference type="SAM" id="MobiDB-lite"/>
    </source>
</evidence>
<feature type="compositionally biased region" description="Basic and acidic residues" evidence="10">
    <location>
        <begin position="260"/>
        <end position="295"/>
    </location>
</feature>
<dbReference type="AlphaFoldDB" id="A0A1Q3B6F6"/>
<feature type="domain" description="SHSP" evidence="12">
    <location>
        <begin position="12"/>
        <end position="118"/>
    </location>
</feature>
<dbReference type="InterPro" id="IPR002068">
    <property type="entry name" value="A-crystallin/Hsp20_dom"/>
</dbReference>
<evidence type="ECO:0000256" key="7">
    <source>
        <dbReference type="ARBA" id="ARBA00023136"/>
    </source>
</evidence>
<keyword evidence="4" id="KW-0677">Repeat</keyword>
<keyword evidence="3 11" id="KW-0812">Transmembrane</keyword>
<gene>
    <name evidence="13" type="ORF">CFOL_v3_07003</name>
</gene>
<dbReference type="InParanoid" id="A0A1Q3B6F6"/>
<organism evidence="13 14">
    <name type="scientific">Cephalotus follicularis</name>
    <name type="common">Albany pitcher plant</name>
    <dbReference type="NCBI Taxonomy" id="3775"/>
    <lineage>
        <taxon>Eukaryota</taxon>
        <taxon>Viridiplantae</taxon>
        <taxon>Streptophyta</taxon>
        <taxon>Embryophyta</taxon>
        <taxon>Tracheophyta</taxon>
        <taxon>Spermatophyta</taxon>
        <taxon>Magnoliopsida</taxon>
        <taxon>eudicotyledons</taxon>
        <taxon>Gunneridae</taxon>
        <taxon>Pentapetalae</taxon>
        <taxon>rosids</taxon>
        <taxon>fabids</taxon>
        <taxon>Oxalidales</taxon>
        <taxon>Cephalotaceae</taxon>
        <taxon>Cephalotus</taxon>
    </lineage>
</organism>
<accession>A0A1Q3B6F6</accession>
<dbReference type="Proteomes" id="UP000187406">
    <property type="component" value="Unassembled WGS sequence"/>
</dbReference>
<evidence type="ECO:0000259" key="12">
    <source>
        <dbReference type="PROSITE" id="PS01031"/>
    </source>
</evidence>
<evidence type="ECO:0000256" key="11">
    <source>
        <dbReference type="SAM" id="Phobius"/>
    </source>
</evidence>
<evidence type="ECO:0000256" key="5">
    <source>
        <dbReference type="ARBA" id="ARBA00022821"/>
    </source>
</evidence>
<keyword evidence="7 11" id="KW-0472">Membrane</keyword>
<feature type="compositionally biased region" description="Basic and acidic residues" evidence="10">
    <location>
        <begin position="224"/>
        <end position="252"/>
    </location>
</feature>
<feature type="compositionally biased region" description="Polar residues" evidence="10">
    <location>
        <begin position="161"/>
        <end position="173"/>
    </location>
</feature>
<dbReference type="STRING" id="3775.A0A1Q3B6F6"/>
<dbReference type="GO" id="GO:0006952">
    <property type="term" value="P:defense response"/>
    <property type="evidence" value="ECO:0007669"/>
    <property type="project" value="UniProtKB-KW"/>
</dbReference>
<evidence type="ECO:0000313" key="13">
    <source>
        <dbReference type="EMBL" id="GAV63485.1"/>
    </source>
</evidence>
<feature type="region of interest" description="Disordered" evidence="10">
    <location>
        <begin position="206"/>
        <end position="297"/>
    </location>
</feature>
<dbReference type="PANTHER" id="PTHR43670">
    <property type="entry name" value="HEAT SHOCK PROTEIN 26"/>
    <property type="match status" value="1"/>
</dbReference>
<dbReference type="PANTHER" id="PTHR43670:SF121">
    <property type="entry name" value="PROTEIN RESTRICTED TEV MOVEMENT 2"/>
    <property type="match status" value="1"/>
</dbReference>
<dbReference type="SUPFAM" id="SSF49764">
    <property type="entry name" value="HSP20-like chaperones"/>
    <property type="match status" value="1"/>
</dbReference>
<proteinExistence type="inferred from homology"/>
<comment type="caution">
    <text evidence="13">The sequence shown here is derived from an EMBL/GenBank/DDBJ whole genome shotgun (WGS) entry which is preliminary data.</text>
</comment>
<dbReference type="PROSITE" id="PS01031">
    <property type="entry name" value="SHSP"/>
    <property type="match status" value="1"/>
</dbReference>
<dbReference type="InterPro" id="IPR008978">
    <property type="entry name" value="HSP20-like_chaperone"/>
</dbReference>
<evidence type="ECO:0000256" key="3">
    <source>
        <dbReference type="ARBA" id="ARBA00022692"/>
    </source>
</evidence>
<feature type="compositionally biased region" description="Polar residues" evidence="10">
    <location>
        <begin position="139"/>
        <end position="149"/>
    </location>
</feature>
<dbReference type="CDD" id="cd06464">
    <property type="entry name" value="ACD_sHsps-like"/>
    <property type="match status" value="1"/>
</dbReference>
<dbReference type="OrthoDB" id="1431247at2759"/>
<dbReference type="GO" id="GO:0034605">
    <property type="term" value="P:cellular response to heat"/>
    <property type="evidence" value="ECO:0007669"/>
    <property type="project" value="TreeGrafter"/>
</dbReference>
<evidence type="ECO:0000256" key="8">
    <source>
        <dbReference type="PROSITE-ProRule" id="PRU00285"/>
    </source>
</evidence>
<reference evidence="14" key="1">
    <citation type="submission" date="2016-04" db="EMBL/GenBank/DDBJ databases">
        <title>Cephalotus genome sequencing.</title>
        <authorList>
            <person name="Fukushima K."/>
            <person name="Hasebe M."/>
            <person name="Fang X."/>
        </authorList>
    </citation>
    <scope>NUCLEOTIDE SEQUENCE [LARGE SCALE GENOMIC DNA]</scope>
    <source>
        <strain evidence="14">cv. St1</strain>
    </source>
</reference>
<comment type="subcellular location">
    <subcellularLocation>
        <location evidence="1">Cell membrane</location>
        <topology evidence="1">Single-pass membrane protein</topology>
    </subcellularLocation>
</comment>
<comment type="similarity">
    <text evidence="8 9">Belongs to the small heat shock protein (HSP20) family.</text>
</comment>
<evidence type="ECO:0000256" key="1">
    <source>
        <dbReference type="ARBA" id="ARBA00004162"/>
    </source>
</evidence>
<keyword evidence="2" id="KW-1003">Cell membrane</keyword>
<evidence type="ECO:0000256" key="6">
    <source>
        <dbReference type="ARBA" id="ARBA00022989"/>
    </source>
</evidence>